<dbReference type="OrthoDB" id="408631at2759"/>
<reference evidence="2" key="1">
    <citation type="submission" date="2022-08" db="EMBL/GenBank/DDBJ databases">
        <authorList>
            <person name="Kallberg Y."/>
            <person name="Tangrot J."/>
            <person name="Rosling A."/>
        </authorList>
    </citation>
    <scope>NUCLEOTIDE SEQUENCE</scope>
    <source>
        <strain evidence="2">Wild A</strain>
    </source>
</reference>
<evidence type="ECO:0000259" key="1">
    <source>
        <dbReference type="Pfam" id="PF07859"/>
    </source>
</evidence>
<evidence type="ECO:0000313" key="3">
    <source>
        <dbReference type="Proteomes" id="UP001153678"/>
    </source>
</evidence>
<feature type="non-terminal residue" evidence="2">
    <location>
        <position position="163"/>
    </location>
</feature>
<dbReference type="Pfam" id="PF07859">
    <property type="entry name" value="Abhydrolase_3"/>
    <property type="match status" value="1"/>
</dbReference>
<dbReference type="Gene3D" id="3.40.50.1820">
    <property type="entry name" value="alpha/beta hydrolase"/>
    <property type="match status" value="1"/>
</dbReference>
<evidence type="ECO:0000313" key="2">
    <source>
        <dbReference type="EMBL" id="CAI2187672.1"/>
    </source>
</evidence>
<comment type="caution">
    <text evidence="2">The sequence shown here is derived from an EMBL/GenBank/DDBJ whole genome shotgun (WGS) entry which is preliminary data.</text>
</comment>
<dbReference type="GO" id="GO:0016787">
    <property type="term" value="F:hydrolase activity"/>
    <property type="evidence" value="ECO:0007669"/>
    <property type="project" value="InterPro"/>
</dbReference>
<dbReference type="AlphaFoldDB" id="A0A9W4T058"/>
<proteinExistence type="predicted"/>
<name>A0A9W4T058_9GLOM</name>
<dbReference type="InterPro" id="IPR013094">
    <property type="entry name" value="AB_hydrolase_3"/>
</dbReference>
<gene>
    <name evidence="2" type="ORF">FWILDA_LOCUS13199</name>
</gene>
<accession>A0A9W4T058</accession>
<dbReference type="EMBL" id="CAMKVN010004748">
    <property type="protein sequence ID" value="CAI2187672.1"/>
    <property type="molecule type" value="Genomic_DNA"/>
</dbReference>
<dbReference type="SUPFAM" id="SSF53474">
    <property type="entry name" value="alpha/beta-Hydrolases"/>
    <property type="match status" value="1"/>
</dbReference>
<sequence length="163" mass="18154">FDYRLAPQNQFPAALQDALAAYLYLLSPPKDAGFEPLDPKKYLYGWFYSNAGGGLGIALELVIRDAGLPMCAGIIGWPLPSVLSSKYDTTDYVSILLMMASIIFDKNNPCVTQVEIDYKEKAAALSAKIKNKMLNQKFSMIRLIELRECKCMFLLKVAIPYVG</sequence>
<protein>
    <submittedName>
        <fullName evidence="2">15073_t:CDS:1</fullName>
    </submittedName>
</protein>
<organism evidence="2 3">
    <name type="scientific">Funneliformis geosporum</name>
    <dbReference type="NCBI Taxonomy" id="1117311"/>
    <lineage>
        <taxon>Eukaryota</taxon>
        <taxon>Fungi</taxon>
        <taxon>Fungi incertae sedis</taxon>
        <taxon>Mucoromycota</taxon>
        <taxon>Glomeromycotina</taxon>
        <taxon>Glomeromycetes</taxon>
        <taxon>Glomerales</taxon>
        <taxon>Glomeraceae</taxon>
        <taxon>Funneliformis</taxon>
    </lineage>
</organism>
<feature type="domain" description="Alpha/beta hydrolase fold-3" evidence="1">
    <location>
        <begin position="2"/>
        <end position="76"/>
    </location>
</feature>
<keyword evidence="3" id="KW-1185">Reference proteome</keyword>
<dbReference type="Proteomes" id="UP001153678">
    <property type="component" value="Unassembled WGS sequence"/>
</dbReference>
<dbReference type="InterPro" id="IPR029058">
    <property type="entry name" value="AB_hydrolase_fold"/>
</dbReference>